<dbReference type="InterPro" id="IPR050683">
    <property type="entry name" value="Bact_Polysacc_Export_ATP-bd"/>
</dbReference>
<dbReference type="PROSITE" id="PS50893">
    <property type="entry name" value="ABC_TRANSPORTER_2"/>
    <property type="match status" value="1"/>
</dbReference>
<protein>
    <submittedName>
        <fullName evidence="6">ABC transporter ATP-binding protein</fullName>
    </submittedName>
</protein>
<evidence type="ECO:0000256" key="1">
    <source>
        <dbReference type="ARBA" id="ARBA00005417"/>
    </source>
</evidence>
<dbReference type="GO" id="GO:0005524">
    <property type="term" value="F:ATP binding"/>
    <property type="evidence" value="ECO:0007669"/>
    <property type="project" value="UniProtKB-KW"/>
</dbReference>
<comment type="caution">
    <text evidence="6">The sequence shown here is derived from an EMBL/GenBank/DDBJ whole genome shotgun (WGS) entry which is preliminary data.</text>
</comment>
<dbReference type="PROSITE" id="PS00211">
    <property type="entry name" value="ABC_TRANSPORTER_1"/>
    <property type="match status" value="1"/>
</dbReference>
<evidence type="ECO:0000256" key="4">
    <source>
        <dbReference type="ARBA" id="ARBA00022840"/>
    </source>
</evidence>
<dbReference type="AlphaFoldDB" id="A0A367Z055"/>
<dbReference type="CDD" id="cd03220">
    <property type="entry name" value="ABC_KpsT_Wzt"/>
    <property type="match status" value="1"/>
</dbReference>
<evidence type="ECO:0000256" key="2">
    <source>
        <dbReference type="ARBA" id="ARBA00022448"/>
    </source>
</evidence>
<dbReference type="InterPro" id="IPR027417">
    <property type="entry name" value="P-loop_NTPase"/>
</dbReference>
<dbReference type="InterPro" id="IPR003439">
    <property type="entry name" value="ABC_transporter-like_ATP-bd"/>
</dbReference>
<keyword evidence="2" id="KW-0813">Transport</keyword>
<proteinExistence type="inferred from homology"/>
<dbReference type="SMART" id="SM00382">
    <property type="entry name" value="AAA"/>
    <property type="match status" value="1"/>
</dbReference>
<keyword evidence="3" id="KW-0547">Nucleotide-binding</keyword>
<sequence length="243" mass="26416">MGSAAVIVDDVHVEYKVYASGKALDKAGRKLLTRTRGVRTVHALKGVSFTAEKGESIGIIGSNGSGKSTLMRAITGLTPPSRGAIYASARPNLLGVGAALLPDLSGERNIVLGGLALGFSKEEIAEMRDDIVAFAELEDFIELPMRTYSSGMQQRLKFAIAAAKQHEILIVDEALAVGDKKFRERSESRIREIREQAGTVFLVSHSMGSIRDTCNRVIWLEKGVLREDGDPDEVIKAYEGWKK</sequence>
<dbReference type="GO" id="GO:0016020">
    <property type="term" value="C:membrane"/>
    <property type="evidence" value="ECO:0007669"/>
    <property type="project" value="InterPro"/>
</dbReference>
<dbReference type="Gene3D" id="3.40.50.300">
    <property type="entry name" value="P-loop containing nucleotide triphosphate hydrolases"/>
    <property type="match status" value="1"/>
</dbReference>
<dbReference type="InterPro" id="IPR017871">
    <property type="entry name" value="ABC_transporter-like_CS"/>
</dbReference>
<reference evidence="6 7" key="1">
    <citation type="submission" date="2018-07" db="EMBL/GenBank/DDBJ databases">
        <title>Desertimonas flava gen. nov. sp. nov.</title>
        <authorList>
            <person name="Liu S."/>
        </authorList>
    </citation>
    <scope>NUCLEOTIDE SEQUENCE [LARGE SCALE GENOMIC DNA]</scope>
    <source>
        <strain evidence="6 7">16Sb5-5</strain>
    </source>
</reference>
<feature type="domain" description="ABC transporter" evidence="5">
    <location>
        <begin position="29"/>
        <end position="243"/>
    </location>
</feature>
<organism evidence="6 7">
    <name type="scientific">Desertihabitans brevis</name>
    <dbReference type="NCBI Taxonomy" id="2268447"/>
    <lineage>
        <taxon>Bacteria</taxon>
        <taxon>Bacillati</taxon>
        <taxon>Actinomycetota</taxon>
        <taxon>Actinomycetes</taxon>
        <taxon>Propionibacteriales</taxon>
        <taxon>Propionibacteriaceae</taxon>
        <taxon>Desertihabitans</taxon>
    </lineage>
</organism>
<keyword evidence="7" id="KW-1185">Reference proteome</keyword>
<gene>
    <name evidence="6" type="ORF">DT076_02525</name>
</gene>
<dbReference type="PANTHER" id="PTHR46743">
    <property type="entry name" value="TEICHOIC ACIDS EXPORT ATP-BINDING PROTEIN TAGH"/>
    <property type="match status" value="1"/>
</dbReference>
<evidence type="ECO:0000313" key="7">
    <source>
        <dbReference type="Proteomes" id="UP000252770"/>
    </source>
</evidence>
<dbReference type="EMBL" id="QOUI01000001">
    <property type="protein sequence ID" value="RCK71536.1"/>
    <property type="molecule type" value="Genomic_DNA"/>
</dbReference>
<evidence type="ECO:0000259" key="5">
    <source>
        <dbReference type="PROSITE" id="PS50893"/>
    </source>
</evidence>
<dbReference type="SUPFAM" id="SSF52540">
    <property type="entry name" value="P-loop containing nucleoside triphosphate hydrolases"/>
    <property type="match status" value="1"/>
</dbReference>
<accession>A0A367Z055</accession>
<dbReference type="InterPro" id="IPR015860">
    <property type="entry name" value="ABC_transpr_TagH-like"/>
</dbReference>
<dbReference type="PANTHER" id="PTHR46743:SF2">
    <property type="entry name" value="TEICHOIC ACIDS EXPORT ATP-BINDING PROTEIN TAGH"/>
    <property type="match status" value="1"/>
</dbReference>
<dbReference type="Pfam" id="PF00005">
    <property type="entry name" value="ABC_tran"/>
    <property type="match status" value="1"/>
</dbReference>
<evidence type="ECO:0000313" key="6">
    <source>
        <dbReference type="EMBL" id="RCK71536.1"/>
    </source>
</evidence>
<evidence type="ECO:0000256" key="3">
    <source>
        <dbReference type="ARBA" id="ARBA00022741"/>
    </source>
</evidence>
<keyword evidence="4 6" id="KW-0067">ATP-binding</keyword>
<dbReference type="Proteomes" id="UP000252770">
    <property type="component" value="Unassembled WGS sequence"/>
</dbReference>
<dbReference type="GO" id="GO:0016887">
    <property type="term" value="F:ATP hydrolysis activity"/>
    <property type="evidence" value="ECO:0007669"/>
    <property type="project" value="InterPro"/>
</dbReference>
<dbReference type="InterPro" id="IPR003593">
    <property type="entry name" value="AAA+_ATPase"/>
</dbReference>
<dbReference type="GO" id="GO:0140359">
    <property type="term" value="F:ABC-type transporter activity"/>
    <property type="evidence" value="ECO:0007669"/>
    <property type="project" value="InterPro"/>
</dbReference>
<name>A0A367Z055_9ACTN</name>
<comment type="similarity">
    <text evidence="1">Belongs to the ABC transporter superfamily.</text>
</comment>